<reference evidence="1" key="1">
    <citation type="journal article" date="2021" name="PeerJ">
        <title>Extensive microbial diversity within the chicken gut microbiome revealed by metagenomics and culture.</title>
        <authorList>
            <person name="Gilroy R."/>
            <person name="Ravi A."/>
            <person name="Getino M."/>
            <person name="Pursley I."/>
            <person name="Horton D.L."/>
            <person name="Alikhan N.F."/>
            <person name="Baker D."/>
            <person name="Gharbi K."/>
            <person name="Hall N."/>
            <person name="Watson M."/>
            <person name="Adriaenssens E.M."/>
            <person name="Foster-Nyarko E."/>
            <person name="Jarju S."/>
            <person name="Secka A."/>
            <person name="Antonio M."/>
            <person name="Oren A."/>
            <person name="Chaudhuri R.R."/>
            <person name="La Ragione R."/>
            <person name="Hildebrand F."/>
            <person name="Pallen M.J."/>
        </authorList>
    </citation>
    <scope>NUCLEOTIDE SEQUENCE</scope>
    <source>
        <strain evidence="1">CHK32-1732</strain>
    </source>
</reference>
<reference evidence="1" key="2">
    <citation type="submission" date="2021-04" db="EMBL/GenBank/DDBJ databases">
        <authorList>
            <person name="Gilroy R."/>
        </authorList>
    </citation>
    <scope>NUCLEOTIDE SEQUENCE</scope>
    <source>
        <strain evidence="1">CHK32-1732</strain>
    </source>
</reference>
<dbReference type="EMBL" id="DXGC01000021">
    <property type="protein sequence ID" value="HIW90530.1"/>
    <property type="molecule type" value="Genomic_DNA"/>
</dbReference>
<dbReference type="AlphaFoldDB" id="A0A9D1RN74"/>
<proteinExistence type="predicted"/>
<accession>A0A9D1RN74</accession>
<dbReference type="Proteomes" id="UP000824190">
    <property type="component" value="Unassembled WGS sequence"/>
</dbReference>
<organism evidence="1 2">
    <name type="scientific">Candidatus Corynebacterium avicola</name>
    <dbReference type="NCBI Taxonomy" id="2838527"/>
    <lineage>
        <taxon>Bacteria</taxon>
        <taxon>Bacillati</taxon>
        <taxon>Actinomycetota</taxon>
        <taxon>Actinomycetes</taxon>
        <taxon>Mycobacteriales</taxon>
        <taxon>Corynebacteriaceae</taxon>
        <taxon>Corynebacterium</taxon>
    </lineage>
</organism>
<dbReference type="PANTHER" id="PTHR36974:SF1">
    <property type="entry name" value="DOXX FAMILY MEMBRANE PROTEIN"/>
    <property type="match status" value="1"/>
</dbReference>
<sequence>MDRRSAFWATVFGTTGVLHFAARPVYDTIIPEDLPGDPSYWTWGSGIMELGLAAAILHPSTRPKIGKVAAVFLVGVLPGNVKMALDWQENEKMSPILKAGAWARVVAQIPMIASVNKIR</sequence>
<evidence type="ECO:0000313" key="1">
    <source>
        <dbReference type="EMBL" id="HIW90530.1"/>
    </source>
</evidence>
<protein>
    <recommendedName>
        <fullName evidence="3">DoxX family protein</fullName>
    </recommendedName>
</protein>
<evidence type="ECO:0008006" key="3">
    <source>
        <dbReference type="Google" id="ProtNLM"/>
    </source>
</evidence>
<dbReference type="PANTHER" id="PTHR36974">
    <property type="entry name" value="MEMBRANE PROTEIN-RELATED"/>
    <property type="match status" value="1"/>
</dbReference>
<comment type="caution">
    <text evidence="1">The sequence shown here is derived from an EMBL/GenBank/DDBJ whole genome shotgun (WGS) entry which is preliminary data.</text>
</comment>
<gene>
    <name evidence="1" type="ORF">H9870_02560</name>
</gene>
<evidence type="ECO:0000313" key="2">
    <source>
        <dbReference type="Proteomes" id="UP000824190"/>
    </source>
</evidence>
<name>A0A9D1RN74_9CORY</name>